<dbReference type="GO" id="GO:0002949">
    <property type="term" value="P:tRNA threonylcarbamoyladenosine modification"/>
    <property type="evidence" value="ECO:0007669"/>
    <property type="project" value="InterPro"/>
</dbReference>
<dbReference type="SUPFAM" id="SSF52540">
    <property type="entry name" value="P-loop containing nucleoside triphosphate hydrolases"/>
    <property type="match status" value="1"/>
</dbReference>
<dbReference type="GO" id="GO:0016740">
    <property type="term" value="F:transferase activity"/>
    <property type="evidence" value="ECO:0007669"/>
    <property type="project" value="UniProtKB-KW"/>
</dbReference>
<dbReference type="STRING" id="1798661.A3D65_00345"/>
<dbReference type="GO" id="GO:0046872">
    <property type="term" value="F:metal ion binding"/>
    <property type="evidence" value="ECO:0007669"/>
    <property type="project" value="UniProtKB-KW"/>
</dbReference>
<accession>A0A1G2D3J3</accession>
<dbReference type="GO" id="GO:0005737">
    <property type="term" value="C:cytoplasm"/>
    <property type="evidence" value="ECO:0007669"/>
    <property type="project" value="UniProtKB-SubCell"/>
</dbReference>
<evidence type="ECO:0000256" key="2">
    <source>
        <dbReference type="ARBA" id="ARBA00007599"/>
    </source>
</evidence>
<evidence type="ECO:0000256" key="6">
    <source>
        <dbReference type="ARBA" id="ARBA00022723"/>
    </source>
</evidence>
<dbReference type="InterPro" id="IPR003442">
    <property type="entry name" value="T6A_TsaE"/>
</dbReference>
<evidence type="ECO:0000256" key="1">
    <source>
        <dbReference type="ARBA" id="ARBA00004496"/>
    </source>
</evidence>
<dbReference type="Gene3D" id="3.40.50.300">
    <property type="entry name" value="P-loop containing nucleotide triphosphate hydrolases"/>
    <property type="match status" value="1"/>
</dbReference>
<dbReference type="AlphaFoldDB" id="A0A1G2D3J3"/>
<evidence type="ECO:0000256" key="3">
    <source>
        <dbReference type="ARBA" id="ARBA00019010"/>
    </source>
</evidence>
<evidence type="ECO:0000256" key="4">
    <source>
        <dbReference type="ARBA" id="ARBA00022490"/>
    </source>
</evidence>
<evidence type="ECO:0000313" key="11">
    <source>
        <dbReference type="EMBL" id="OGZ07318.1"/>
    </source>
</evidence>
<keyword evidence="6" id="KW-0479">Metal-binding</keyword>
<keyword evidence="8" id="KW-0067">ATP-binding</keyword>
<keyword evidence="9" id="KW-0460">Magnesium</keyword>
<keyword evidence="7" id="KW-0547">Nucleotide-binding</keyword>
<evidence type="ECO:0000256" key="8">
    <source>
        <dbReference type="ARBA" id="ARBA00022840"/>
    </source>
</evidence>
<gene>
    <name evidence="11" type="ORF">A3D65_00345</name>
</gene>
<reference evidence="11 12" key="1">
    <citation type="journal article" date="2016" name="Nat. Commun.">
        <title>Thousands of microbial genomes shed light on interconnected biogeochemical processes in an aquifer system.</title>
        <authorList>
            <person name="Anantharaman K."/>
            <person name="Brown C.T."/>
            <person name="Hug L.A."/>
            <person name="Sharon I."/>
            <person name="Castelle C.J."/>
            <person name="Probst A.J."/>
            <person name="Thomas B.C."/>
            <person name="Singh A."/>
            <person name="Wilkins M.J."/>
            <person name="Karaoz U."/>
            <person name="Brodie E.L."/>
            <person name="Williams K.H."/>
            <person name="Hubbard S.S."/>
            <person name="Banfield J.F."/>
        </authorList>
    </citation>
    <scope>NUCLEOTIDE SEQUENCE [LARGE SCALE GENOMIC DNA]</scope>
</reference>
<dbReference type="EMBL" id="MHLL01000062">
    <property type="protein sequence ID" value="OGZ07318.1"/>
    <property type="molecule type" value="Genomic_DNA"/>
</dbReference>
<comment type="similarity">
    <text evidence="2">Belongs to the TsaE family.</text>
</comment>
<proteinExistence type="inferred from homology"/>
<protein>
    <recommendedName>
        <fullName evidence="3">tRNA threonylcarbamoyladenosine biosynthesis protein TsaE</fullName>
    </recommendedName>
    <alternativeName>
        <fullName evidence="10">t(6)A37 threonylcarbamoyladenosine biosynthesis protein TsaE</fullName>
    </alternativeName>
</protein>
<evidence type="ECO:0000256" key="5">
    <source>
        <dbReference type="ARBA" id="ARBA00022694"/>
    </source>
</evidence>
<dbReference type="NCBIfam" id="TIGR00150">
    <property type="entry name" value="T6A_YjeE"/>
    <property type="match status" value="1"/>
</dbReference>
<keyword evidence="4" id="KW-0963">Cytoplasm</keyword>
<evidence type="ECO:0000256" key="10">
    <source>
        <dbReference type="ARBA" id="ARBA00032441"/>
    </source>
</evidence>
<dbReference type="GO" id="GO:0005524">
    <property type="term" value="F:ATP binding"/>
    <property type="evidence" value="ECO:0007669"/>
    <property type="project" value="UniProtKB-KW"/>
</dbReference>
<dbReference type="Proteomes" id="UP000177996">
    <property type="component" value="Unassembled WGS sequence"/>
</dbReference>
<evidence type="ECO:0000256" key="9">
    <source>
        <dbReference type="ARBA" id="ARBA00022842"/>
    </source>
</evidence>
<dbReference type="PANTHER" id="PTHR33540">
    <property type="entry name" value="TRNA THREONYLCARBAMOYLADENOSINE BIOSYNTHESIS PROTEIN TSAE"/>
    <property type="match status" value="1"/>
</dbReference>
<dbReference type="InterPro" id="IPR027417">
    <property type="entry name" value="P-loop_NTPase"/>
</dbReference>
<comment type="subcellular location">
    <subcellularLocation>
        <location evidence="1">Cytoplasm</location>
    </subcellularLocation>
</comment>
<evidence type="ECO:0000256" key="7">
    <source>
        <dbReference type="ARBA" id="ARBA00022741"/>
    </source>
</evidence>
<organism evidence="11 12">
    <name type="scientific">Candidatus Lloydbacteria bacterium RIFCSPHIGHO2_02_FULL_50_13</name>
    <dbReference type="NCBI Taxonomy" id="1798661"/>
    <lineage>
        <taxon>Bacteria</taxon>
        <taxon>Candidatus Lloydiibacteriota</taxon>
    </lineage>
</organism>
<dbReference type="PANTHER" id="PTHR33540:SF2">
    <property type="entry name" value="TRNA THREONYLCARBAMOYLADENOSINE BIOSYNTHESIS PROTEIN TSAE"/>
    <property type="match status" value="1"/>
</dbReference>
<keyword evidence="11" id="KW-0808">Transferase</keyword>
<dbReference type="Pfam" id="PF02367">
    <property type="entry name" value="TsaE"/>
    <property type="match status" value="1"/>
</dbReference>
<name>A0A1G2D3J3_9BACT</name>
<comment type="caution">
    <text evidence="11">The sequence shown here is derived from an EMBL/GenBank/DDBJ whole genome shotgun (WGS) entry which is preliminary data.</text>
</comment>
<keyword evidence="5" id="KW-0819">tRNA processing</keyword>
<evidence type="ECO:0000313" key="12">
    <source>
        <dbReference type="Proteomes" id="UP000177996"/>
    </source>
</evidence>
<sequence length="143" mass="15959">MEKVIKSIPELERFAREFLGQLSPDTEGATVVGLSGDLGSGKTAFTKAVAKILGVKESVLSPTFVLAKFYELSGHPAWSRLVHIDAYRIDEPEELPALRWEEIAVDPRNLVLIEWPERIDAGVPKNIATLRFRFVDETTRAIV</sequence>